<protein>
    <submittedName>
        <fullName evidence="3">PEP-CTERM sorting domain-containing protein</fullName>
    </submittedName>
</protein>
<dbReference type="Pfam" id="PF07589">
    <property type="entry name" value="PEP-CTERM"/>
    <property type="match status" value="1"/>
</dbReference>
<comment type="caution">
    <text evidence="3">The sequence shown here is derived from an EMBL/GenBank/DDBJ whole genome shotgun (WGS) entry which is preliminary data.</text>
</comment>
<gene>
    <name evidence="3" type="ORF">JQC93_04255</name>
</gene>
<feature type="domain" description="Ice-binding protein C-terminal" evidence="2">
    <location>
        <begin position="213"/>
        <end position="236"/>
    </location>
</feature>
<feature type="chain" id="PRO_5046345876" evidence="1">
    <location>
        <begin position="26"/>
        <end position="238"/>
    </location>
</feature>
<keyword evidence="4" id="KW-1185">Reference proteome</keyword>
<evidence type="ECO:0000259" key="2">
    <source>
        <dbReference type="Pfam" id="PF07589"/>
    </source>
</evidence>
<proteinExistence type="predicted"/>
<dbReference type="NCBIfam" id="TIGR02595">
    <property type="entry name" value="PEP_CTERM"/>
    <property type="match status" value="1"/>
</dbReference>
<feature type="signal peptide" evidence="1">
    <location>
        <begin position="1"/>
        <end position="25"/>
    </location>
</feature>
<dbReference type="Proteomes" id="UP000809621">
    <property type="component" value="Unassembled WGS sequence"/>
</dbReference>
<dbReference type="RefSeq" id="WP_205157200.1">
    <property type="nucleotide sequence ID" value="NZ_JAFEUM010000001.1"/>
</dbReference>
<dbReference type="EMBL" id="JAFEUM010000001">
    <property type="protein sequence ID" value="MBM7035612.1"/>
    <property type="molecule type" value="Genomic_DNA"/>
</dbReference>
<sequence>MISTLKQGFLGAALAVVGFSTQAFFIDFTDADVWGGADGAQTYKAMHEGPDQDFWIELSAFDTIRRTSPVLSANDPNTSGCTGMFACDFDGIGIENGSWLDDPDEIGYKEWLNVAFLNSDLEMGTALINTIYLIDLRPYEDGGMSAYIDGVEVANTEFSGDSWRGIYSLDVGMVADSFDLYSSWAFFDRIDDFALAGLDISDDFSDISIFSVDVPEPATLALFGLGLFGAGVARRRKN</sequence>
<organism evidence="3 4">
    <name type="scientific">Vibrio ulleungensis</name>
    <dbReference type="NCBI Taxonomy" id="2807619"/>
    <lineage>
        <taxon>Bacteria</taxon>
        <taxon>Pseudomonadati</taxon>
        <taxon>Pseudomonadota</taxon>
        <taxon>Gammaproteobacteria</taxon>
        <taxon>Vibrionales</taxon>
        <taxon>Vibrionaceae</taxon>
        <taxon>Vibrio</taxon>
    </lineage>
</organism>
<keyword evidence="1" id="KW-0732">Signal</keyword>
<evidence type="ECO:0000256" key="1">
    <source>
        <dbReference type="SAM" id="SignalP"/>
    </source>
</evidence>
<dbReference type="InterPro" id="IPR013424">
    <property type="entry name" value="Ice-binding_C"/>
</dbReference>
<evidence type="ECO:0000313" key="3">
    <source>
        <dbReference type="EMBL" id="MBM7035612.1"/>
    </source>
</evidence>
<name>A0ABS2HHP2_9VIBR</name>
<accession>A0ABS2HHP2</accession>
<evidence type="ECO:0000313" key="4">
    <source>
        <dbReference type="Proteomes" id="UP000809621"/>
    </source>
</evidence>
<reference evidence="3 4" key="1">
    <citation type="submission" date="2021-02" db="EMBL/GenBank/DDBJ databases">
        <authorList>
            <person name="Park J.-S."/>
        </authorList>
    </citation>
    <scope>NUCLEOTIDE SEQUENCE [LARGE SCALE GENOMIC DNA]</scope>
    <source>
        <strain evidence="3 4">188UL20-2</strain>
    </source>
</reference>